<dbReference type="PANTHER" id="PTHR12526:SF630">
    <property type="entry name" value="GLYCOSYLTRANSFERASE"/>
    <property type="match status" value="1"/>
</dbReference>
<dbReference type="InterPro" id="IPR028098">
    <property type="entry name" value="Glyco_trans_4-like_N"/>
</dbReference>
<evidence type="ECO:0000313" key="3">
    <source>
        <dbReference type="Proteomes" id="UP000321820"/>
    </source>
</evidence>
<dbReference type="GO" id="GO:0016757">
    <property type="term" value="F:glycosyltransferase activity"/>
    <property type="evidence" value="ECO:0007669"/>
    <property type="project" value="UniProtKB-ARBA"/>
</dbReference>
<keyword evidence="2" id="KW-0808">Transferase</keyword>
<evidence type="ECO:0000313" key="2">
    <source>
        <dbReference type="EMBL" id="QEE29645.1"/>
    </source>
</evidence>
<dbReference type="Proteomes" id="UP000321820">
    <property type="component" value="Chromosome"/>
</dbReference>
<name>A0A5B9EEV0_9BACT</name>
<proteinExistence type="predicted"/>
<dbReference type="OrthoDB" id="9814612at2"/>
<accession>A0A5B9EEV0</accession>
<dbReference type="Pfam" id="PF13692">
    <property type="entry name" value="Glyco_trans_1_4"/>
    <property type="match status" value="1"/>
</dbReference>
<dbReference type="KEGG" id="talb:FTW19_17615"/>
<evidence type="ECO:0000259" key="1">
    <source>
        <dbReference type="Pfam" id="PF13439"/>
    </source>
</evidence>
<gene>
    <name evidence="2" type="ORF">FTW19_17615</name>
</gene>
<dbReference type="CDD" id="cd03801">
    <property type="entry name" value="GT4_PimA-like"/>
    <property type="match status" value="1"/>
</dbReference>
<dbReference type="Pfam" id="PF13439">
    <property type="entry name" value="Glyco_transf_4"/>
    <property type="match status" value="1"/>
</dbReference>
<dbReference type="SUPFAM" id="SSF53756">
    <property type="entry name" value="UDP-Glycosyltransferase/glycogen phosphorylase"/>
    <property type="match status" value="1"/>
</dbReference>
<organism evidence="2 3">
    <name type="scientific">Terriglobus albidus</name>
    <dbReference type="NCBI Taxonomy" id="1592106"/>
    <lineage>
        <taxon>Bacteria</taxon>
        <taxon>Pseudomonadati</taxon>
        <taxon>Acidobacteriota</taxon>
        <taxon>Terriglobia</taxon>
        <taxon>Terriglobales</taxon>
        <taxon>Acidobacteriaceae</taxon>
        <taxon>Terriglobus</taxon>
    </lineage>
</organism>
<protein>
    <submittedName>
        <fullName evidence="2">Glycosyltransferase family 4 protein</fullName>
    </submittedName>
</protein>
<feature type="domain" description="Glycosyltransferase subfamily 4-like N-terminal" evidence="1">
    <location>
        <begin position="12"/>
        <end position="163"/>
    </location>
</feature>
<dbReference type="RefSeq" id="WP_147648837.1">
    <property type="nucleotide sequence ID" value="NZ_CP042806.1"/>
</dbReference>
<dbReference type="AlphaFoldDB" id="A0A5B9EEV0"/>
<dbReference type="Gene3D" id="3.40.50.2000">
    <property type="entry name" value="Glycogen Phosphorylase B"/>
    <property type="match status" value="2"/>
</dbReference>
<dbReference type="EMBL" id="CP042806">
    <property type="protein sequence ID" value="QEE29645.1"/>
    <property type="molecule type" value="Genomic_DNA"/>
</dbReference>
<sequence length="353" mass="39162">MKICHAVYSLEMGGAEVLVAQLCRQQKAEGHEVSVCAYSKLGSVGEALRSEGFEIFVPGEGHPLKTMWRYLHYFRRIKPDVVHCHNPAPTLQAAFPARLAGARCILSTRHSLVAPPYDMKEEKKYKLMARSCDWIVGVCETTCENLRGIPSAQVNKIVRVYNGSAPIVRIVDNLPQAAELRLLFVGRLAEIKDLPTLLRAVAIARKRVPGLRLSIVGDGPARKGLEQFTRDLAIDDCVTFWGQHLDTARFFSEADVFAMSSVSEGLPMSMLQAMSSGVPIVATDVGGMAEVVRFSEGGLLSPVKDSAAMARSIERFALSRDLRRQCSEKARFCYQQNFTLEAMSRSYMELYRA</sequence>
<keyword evidence="3" id="KW-1185">Reference proteome</keyword>
<dbReference type="PANTHER" id="PTHR12526">
    <property type="entry name" value="GLYCOSYLTRANSFERASE"/>
    <property type="match status" value="1"/>
</dbReference>
<reference evidence="2 3" key="1">
    <citation type="submission" date="2019-08" db="EMBL/GenBank/DDBJ databases">
        <title>Complete genome sequence of Terriglobus albidus strain ORNL.</title>
        <authorList>
            <person name="Podar M."/>
        </authorList>
    </citation>
    <scope>NUCLEOTIDE SEQUENCE [LARGE SCALE GENOMIC DNA]</scope>
    <source>
        <strain evidence="2 3">ORNL</strain>
    </source>
</reference>